<evidence type="ECO:0000313" key="3">
    <source>
        <dbReference type="EMBL" id="ETS77087.1"/>
    </source>
</evidence>
<dbReference type="HOGENOM" id="CLU_1041999_0_0_1"/>
<dbReference type="eggNOG" id="ENOG502SCPV">
    <property type="taxonomic scope" value="Eukaryota"/>
</dbReference>
<name>W3WVB3_PESFW</name>
<feature type="transmembrane region" description="Helical" evidence="1">
    <location>
        <begin position="6"/>
        <end position="29"/>
    </location>
</feature>
<dbReference type="EMBL" id="KI912116">
    <property type="protein sequence ID" value="ETS77087.1"/>
    <property type="molecule type" value="Genomic_DNA"/>
</dbReference>
<keyword evidence="1" id="KW-0472">Membrane</keyword>
<evidence type="ECO:0000256" key="1">
    <source>
        <dbReference type="SAM" id="Phobius"/>
    </source>
</evidence>
<dbReference type="OrthoDB" id="2560628at2759"/>
<dbReference type="Pfam" id="PF24800">
    <property type="entry name" value="DUF7702"/>
    <property type="match status" value="1"/>
</dbReference>
<dbReference type="InterPro" id="IPR056119">
    <property type="entry name" value="DUF7702"/>
</dbReference>
<proteinExistence type="predicted"/>
<dbReference type="Proteomes" id="UP000030651">
    <property type="component" value="Unassembled WGS sequence"/>
</dbReference>
<dbReference type="RefSeq" id="XP_007837733.1">
    <property type="nucleotide sequence ID" value="XM_007839542.1"/>
</dbReference>
<feature type="transmembrane region" description="Helical" evidence="1">
    <location>
        <begin position="146"/>
        <end position="167"/>
    </location>
</feature>
<dbReference type="GeneID" id="19275974"/>
<feature type="domain" description="DUF7702" evidence="2">
    <location>
        <begin position="3"/>
        <end position="247"/>
    </location>
</feature>
<sequence length="264" mass="28625">MFTLKDTIYLIELAFYGPIIPAIIFVILLHGGKKPYTWRPVIIPLMLMSGLRIAGAAVGLRSLSPDKASLASTATILDTIGLAPVICLIIGLLIRANAPLYRGLPLWAFIPLQMLAVASTVMTAYGGRDLYTAGKNAQRDLTLMRVGIFLFITTFAVAVVLAVITVLKASGKGYRTEWAVAVCALLSVPFMAVRLTFSTASLFTGQDSVLNPMTDNDTGVWLHLFMVVIMEYIISFSATAVGLTSRRVVSIAIEKDDLLSEEEH</sequence>
<reference evidence="4" key="1">
    <citation type="journal article" date="2015" name="BMC Genomics">
        <title>Genomic and transcriptomic analysis of the endophytic fungus Pestalotiopsis fici reveals its lifestyle and high potential for synthesis of natural products.</title>
        <authorList>
            <person name="Wang X."/>
            <person name="Zhang X."/>
            <person name="Liu L."/>
            <person name="Xiang M."/>
            <person name="Wang W."/>
            <person name="Sun X."/>
            <person name="Che Y."/>
            <person name="Guo L."/>
            <person name="Liu G."/>
            <person name="Guo L."/>
            <person name="Wang C."/>
            <person name="Yin W.B."/>
            <person name="Stadler M."/>
            <person name="Zhang X."/>
            <person name="Liu X."/>
        </authorList>
    </citation>
    <scope>NUCLEOTIDE SEQUENCE [LARGE SCALE GENOMIC DNA]</scope>
    <source>
        <strain evidence="4">W106-1 / CGMCC3.15140</strain>
    </source>
</reference>
<evidence type="ECO:0000259" key="2">
    <source>
        <dbReference type="Pfam" id="PF24800"/>
    </source>
</evidence>
<feature type="transmembrane region" description="Helical" evidence="1">
    <location>
        <begin position="41"/>
        <end position="60"/>
    </location>
</feature>
<dbReference type="InParanoid" id="W3WVB3"/>
<keyword evidence="1" id="KW-0812">Transmembrane</keyword>
<keyword evidence="4" id="KW-1185">Reference proteome</keyword>
<gene>
    <name evidence="3" type="ORF">PFICI_10961</name>
</gene>
<feature type="transmembrane region" description="Helical" evidence="1">
    <location>
        <begin position="220"/>
        <end position="243"/>
    </location>
</feature>
<keyword evidence="1" id="KW-1133">Transmembrane helix</keyword>
<dbReference type="PANTHER" id="PTHR42109:SF2">
    <property type="entry name" value="INTEGRAL MEMBRANE PROTEIN"/>
    <property type="match status" value="1"/>
</dbReference>
<dbReference type="PANTHER" id="PTHR42109">
    <property type="entry name" value="UNPLACED GENOMIC SCAFFOLD UM_SCAF_CONTIG_1.265, WHOLE GENOME SHOTGUN SEQUENCE"/>
    <property type="match status" value="1"/>
</dbReference>
<feature type="transmembrane region" description="Helical" evidence="1">
    <location>
        <begin position="72"/>
        <end position="94"/>
    </location>
</feature>
<organism evidence="3 4">
    <name type="scientific">Pestalotiopsis fici (strain W106-1 / CGMCC3.15140)</name>
    <dbReference type="NCBI Taxonomy" id="1229662"/>
    <lineage>
        <taxon>Eukaryota</taxon>
        <taxon>Fungi</taxon>
        <taxon>Dikarya</taxon>
        <taxon>Ascomycota</taxon>
        <taxon>Pezizomycotina</taxon>
        <taxon>Sordariomycetes</taxon>
        <taxon>Xylariomycetidae</taxon>
        <taxon>Amphisphaeriales</taxon>
        <taxon>Sporocadaceae</taxon>
        <taxon>Pestalotiopsis</taxon>
    </lineage>
</organism>
<evidence type="ECO:0000313" key="4">
    <source>
        <dbReference type="Proteomes" id="UP000030651"/>
    </source>
</evidence>
<protein>
    <recommendedName>
        <fullName evidence="2">DUF7702 domain-containing protein</fullName>
    </recommendedName>
</protein>
<feature type="transmembrane region" description="Helical" evidence="1">
    <location>
        <begin position="179"/>
        <end position="200"/>
    </location>
</feature>
<dbReference type="KEGG" id="pfy:PFICI_10961"/>
<feature type="transmembrane region" description="Helical" evidence="1">
    <location>
        <begin position="106"/>
        <end position="126"/>
    </location>
</feature>
<dbReference type="OMA" id="PFMSVRL"/>
<accession>W3WVB3</accession>
<dbReference type="AlphaFoldDB" id="W3WVB3"/>